<feature type="compositionally biased region" description="Low complexity" evidence="1">
    <location>
        <begin position="79"/>
        <end position="93"/>
    </location>
</feature>
<feature type="region of interest" description="Disordered" evidence="1">
    <location>
        <begin position="61"/>
        <end position="140"/>
    </location>
</feature>
<evidence type="ECO:0000313" key="3">
    <source>
        <dbReference type="Proteomes" id="UP001176941"/>
    </source>
</evidence>
<evidence type="ECO:0000313" key="2">
    <source>
        <dbReference type="EMBL" id="CAI9153020.1"/>
    </source>
</evidence>
<reference evidence="2" key="1">
    <citation type="submission" date="2023-04" db="EMBL/GenBank/DDBJ databases">
        <authorList>
            <consortium name="ELIXIR-Norway"/>
        </authorList>
    </citation>
    <scope>NUCLEOTIDE SEQUENCE [LARGE SCALE GENOMIC DNA]</scope>
</reference>
<dbReference type="Proteomes" id="UP001176941">
    <property type="component" value="Chromosome 10"/>
</dbReference>
<name>A0ABN8XWI4_RANTA</name>
<accession>A0ABN8XWI4</accession>
<evidence type="ECO:0000256" key="1">
    <source>
        <dbReference type="SAM" id="MobiDB-lite"/>
    </source>
</evidence>
<keyword evidence="3" id="KW-1185">Reference proteome</keyword>
<organism evidence="2 3">
    <name type="scientific">Rangifer tarandus platyrhynchus</name>
    <name type="common">Svalbard reindeer</name>
    <dbReference type="NCBI Taxonomy" id="3082113"/>
    <lineage>
        <taxon>Eukaryota</taxon>
        <taxon>Metazoa</taxon>
        <taxon>Chordata</taxon>
        <taxon>Craniata</taxon>
        <taxon>Vertebrata</taxon>
        <taxon>Euteleostomi</taxon>
        <taxon>Mammalia</taxon>
        <taxon>Eutheria</taxon>
        <taxon>Laurasiatheria</taxon>
        <taxon>Artiodactyla</taxon>
        <taxon>Ruminantia</taxon>
        <taxon>Pecora</taxon>
        <taxon>Cervidae</taxon>
        <taxon>Odocoileinae</taxon>
        <taxon>Rangifer</taxon>
    </lineage>
</organism>
<gene>
    <name evidence="2" type="ORF">MRATA1EN1_LOCUS1982</name>
</gene>
<dbReference type="EMBL" id="OX459946">
    <property type="protein sequence ID" value="CAI9153020.1"/>
    <property type="molecule type" value="Genomic_DNA"/>
</dbReference>
<proteinExistence type="predicted"/>
<sequence length="140" mass="14466">MEVLLLVRPGRQGSGGMLIQPGGRNPGSEYGSNLLRFRWFRQEVQFLESCVAGLRWASLGHSGSLPVSGVGPPRPEGGPRPAAASGAKGHAAGWGRGRRGDKGRGYRAAEGGCGGEVPPRCRDPASPGTGRAPAPQRTSA</sequence>
<protein>
    <submittedName>
        <fullName evidence="2">Uncharacterized protein</fullName>
    </submittedName>
</protein>